<feature type="compositionally biased region" description="Pro residues" evidence="4">
    <location>
        <begin position="103"/>
        <end position="118"/>
    </location>
</feature>
<reference evidence="6 7" key="1">
    <citation type="submission" date="2023-08" db="EMBL/GenBank/DDBJ databases">
        <title>Annotated Genome Sequence of Vanrija albida AlHP1.</title>
        <authorList>
            <person name="Herzog R."/>
        </authorList>
    </citation>
    <scope>NUCLEOTIDE SEQUENCE [LARGE SCALE GENOMIC DNA]</scope>
    <source>
        <strain evidence="6 7">AlHP1</strain>
    </source>
</reference>
<accession>A0ABR3PS52</accession>
<proteinExistence type="predicted"/>
<feature type="region of interest" description="Disordered" evidence="4">
    <location>
        <begin position="568"/>
        <end position="588"/>
    </location>
</feature>
<sequence length="1092" mass="118373">MAAFEPSTVDGSPEPADRDLLPTAPQHSDTASSPSDGDVEPQAPRSPTSPKPKAAESNSPVATPEVTSHLPPAPPAPFSPPQHNVYPGIDQGMPSSLGITFQGPPPMLPNGSEPPPPTGWQAGPMFHMANGYVPYPALPPGSFQDPTALAGDPESTMPRPHPFIASTWGQPIIFLSSIPPAVHQSDLLDVLQRDGITSVSVNIHDAVPYDERVWPDVYYDWMPRNGTLQFHTMYEAEKALSLLHHHPYLAAHLGILVSPFPPPNTLPESTAAPRFIRPLRFAGSNHPTLPTEGQVYDLIRSWGAIREVSVTLEVSRPRDLPEHIDGDVRWRAKVVFWHDDEATKFETEFQAKGLLVEGWLIDVRKDPSYIAMAPTAVEVYPNAKFGPPLPPLPNGTPFAQLPPLPHEMLVQQPSPSPGQPSPQSLPAHLVPLPVAPFSPSFGSPMVLPGNEMAPMVPFHCWPHGPPSPAPPFPSLNHFPSPYHSPFPPPLPTVYHDETQASDQPYGHVADPRLFNGMQFVRHPGDFAPGSGQTLPPQVLQGVAFIPPSPPPSATNSAVPWSRHNKLAGPKLPMSPPQLNTPPVGSPQERGWMTPKAGNRHLPGGRNPGKNGGAMMSRAWTTGIVDAPGQGGSRFSVVPDGNTVIPHGGGQYIPNGPGSSRPFQPIDFCNLLVKNLDSDINGHYLGEMFNQLGRVTNARVMRDDQSRSRGYGFVSFMTASEAAHALEKMNGAQFGNQRLVVQYHQPRNKSFGPKQNRRFSANATASEANTTIVRMEYPFPVELTAQASMGSPRGGRFGSPRPPLPFVGDSSRSRKQSKDGSIEGALLKKHNGDKPPQPKRSQTELDARLRAEIARIDPTDAGTIMAIMKASFQHGDLERCLESKAFLVTHYGTAKKMLARHHQTEHKPSPEEKGKEKEKEKQNEKENEAHTQPSPPAELAPKIETRPASAAPRVEPSKPETVAVDKLSLATLSGMSAESIINAVQGPQGDALLKNLGVVKAARPDPPGSPDWTHDMASKPPAERKVLICRQMCMVVDNKSIGGKSRAMKIARDIVNSESNEHALIQLVRYPAILQAKFFALAQKSFASASTWV</sequence>
<feature type="compositionally biased region" description="Polar residues" evidence="4">
    <location>
        <begin position="25"/>
        <end position="35"/>
    </location>
</feature>
<organism evidence="6 7">
    <name type="scientific">Vanrija albida</name>
    <dbReference type="NCBI Taxonomy" id="181172"/>
    <lineage>
        <taxon>Eukaryota</taxon>
        <taxon>Fungi</taxon>
        <taxon>Dikarya</taxon>
        <taxon>Basidiomycota</taxon>
        <taxon>Agaricomycotina</taxon>
        <taxon>Tremellomycetes</taxon>
        <taxon>Trichosporonales</taxon>
        <taxon>Trichosporonaceae</taxon>
        <taxon>Vanrija</taxon>
    </lineage>
</organism>
<keyword evidence="7" id="KW-1185">Reference proteome</keyword>
<dbReference type="Proteomes" id="UP001565368">
    <property type="component" value="Unassembled WGS sequence"/>
</dbReference>
<keyword evidence="2 3" id="KW-0694">RNA-binding</keyword>
<evidence type="ECO:0000313" key="7">
    <source>
        <dbReference type="Proteomes" id="UP001565368"/>
    </source>
</evidence>
<evidence type="ECO:0000313" key="6">
    <source>
        <dbReference type="EMBL" id="KAL1405283.1"/>
    </source>
</evidence>
<dbReference type="PROSITE" id="PS50102">
    <property type="entry name" value="RRM"/>
    <property type="match status" value="1"/>
</dbReference>
<keyword evidence="1" id="KW-0677">Repeat</keyword>
<dbReference type="InterPro" id="IPR035979">
    <property type="entry name" value="RBD_domain_sf"/>
</dbReference>
<dbReference type="RefSeq" id="XP_069205227.1">
    <property type="nucleotide sequence ID" value="XM_069357290.1"/>
</dbReference>
<gene>
    <name evidence="6" type="ORF">Q8F55_008910</name>
</gene>
<evidence type="ECO:0000256" key="2">
    <source>
        <dbReference type="ARBA" id="ARBA00022884"/>
    </source>
</evidence>
<comment type="caution">
    <text evidence="6">The sequence shown here is derived from an EMBL/GenBank/DDBJ whole genome shotgun (WGS) entry which is preliminary data.</text>
</comment>
<dbReference type="Pfam" id="PF00076">
    <property type="entry name" value="RRM_1"/>
    <property type="match status" value="1"/>
</dbReference>
<dbReference type="InterPro" id="IPR012677">
    <property type="entry name" value="Nucleotide-bd_a/b_plait_sf"/>
</dbReference>
<feature type="compositionally biased region" description="Basic and acidic residues" evidence="4">
    <location>
        <begin position="904"/>
        <end position="928"/>
    </location>
</feature>
<dbReference type="SMART" id="SM00360">
    <property type="entry name" value="RRM"/>
    <property type="match status" value="1"/>
</dbReference>
<feature type="region of interest" description="Disordered" evidence="4">
    <location>
        <begin position="1"/>
        <end position="123"/>
    </location>
</feature>
<dbReference type="Gene3D" id="3.30.70.330">
    <property type="match status" value="1"/>
</dbReference>
<evidence type="ECO:0000256" key="4">
    <source>
        <dbReference type="SAM" id="MobiDB-lite"/>
    </source>
</evidence>
<dbReference type="EMBL" id="JBBXJM010000007">
    <property type="protein sequence ID" value="KAL1405283.1"/>
    <property type="molecule type" value="Genomic_DNA"/>
</dbReference>
<evidence type="ECO:0000256" key="3">
    <source>
        <dbReference type="PROSITE-ProRule" id="PRU00176"/>
    </source>
</evidence>
<feature type="region of interest" description="Disordered" evidence="4">
    <location>
        <begin position="786"/>
        <end position="841"/>
    </location>
</feature>
<dbReference type="InterPro" id="IPR000504">
    <property type="entry name" value="RRM_dom"/>
</dbReference>
<feature type="compositionally biased region" description="Pro residues" evidence="4">
    <location>
        <begin position="71"/>
        <end position="80"/>
    </location>
</feature>
<dbReference type="SUPFAM" id="SSF54928">
    <property type="entry name" value="RNA-binding domain, RBD"/>
    <property type="match status" value="1"/>
</dbReference>
<evidence type="ECO:0000259" key="5">
    <source>
        <dbReference type="PROSITE" id="PS50102"/>
    </source>
</evidence>
<protein>
    <recommendedName>
        <fullName evidence="5">RRM domain-containing protein</fullName>
    </recommendedName>
</protein>
<dbReference type="PANTHER" id="PTHR24012">
    <property type="entry name" value="RNA BINDING PROTEIN"/>
    <property type="match status" value="1"/>
</dbReference>
<feature type="region of interest" description="Disordered" evidence="4">
    <location>
        <begin position="408"/>
        <end position="427"/>
    </location>
</feature>
<evidence type="ECO:0000256" key="1">
    <source>
        <dbReference type="ARBA" id="ARBA00022737"/>
    </source>
</evidence>
<feature type="domain" description="RRM" evidence="5">
    <location>
        <begin position="668"/>
        <end position="745"/>
    </location>
</feature>
<feature type="region of interest" description="Disordered" evidence="4">
    <location>
        <begin position="897"/>
        <end position="940"/>
    </location>
</feature>
<dbReference type="GeneID" id="95989953"/>
<name>A0ABR3PS52_9TREE</name>